<dbReference type="Pfam" id="PF12872">
    <property type="entry name" value="OST-HTH"/>
    <property type="match status" value="1"/>
</dbReference>
<dbReference type="CDD" id="cd10146">
    <property type="entry name" value="LabA_like_C"/>
    <property type="match status" value="1"/>
</dbReference>
<accession>A0ABX1NB07</accession>
<dbReference type="InterPro" id="IPR041966">
    <property type="entry name" value="LOTUS-like"/>
</dbReference>
<feature type="domain" description="HTH OST-type" evidence="2">
    <location>
        <begin position="167"/>
        <end position="232"/>
    </location>
</feature>
<evidence type="ECO:0000313" key="3">
    <source>
        <dbReference type="EMBL" id="NMF96452.1"/>
    </source>
</evidence>
<keyword evidence="4" id="KW-1185">Reference proteome</keyword>
<feature type="region of interest" description="Disordered" evidence="1">
    <location>
        <begin position="1"/>
        <end position="24"/>
    </location>
</feature>
<comment type="caution">
    <text evidence="3">The sequence shown here is derived from an EMBL/GenBank/DDBJ whole genome shotgun (WGS) entry which is preliminary data.</text>
</comment>
<dbReference type="RefSeq" id="WP_169137857.1">
    <property type="nucleotide sequence ID" value="NZ_WTVS01000004.1"/>
</dbReference>
<dbReference type="Proteomes" id="UP000634522">
    <property type="component" value="Unassembled WGS sequence"/>
</dbReference>
<gene>
    <name evidence="3" type="ORF">GPA27_03470</name>
</gene>
<protein>
    <recommendedName>
        <fullName evidence="2">HTH OST-type domain-containing protein</fullName>
    </recommendedName>
</protein>
<evidence type="ECO:0000313" key="4">
    <source>
        <dbReference type="Proteomes" id="UP000634522"/>
    </source>
</evidence>
<dbReference type="Gene3D" id="3.30.420.610">
    <property type="entry name" value="LOTUS domain-like"/>
    <property type="match status" value="1"/>
</dbReference>
<dbReference type="InterPro" id="IPR025605">
    <property type="entry name" value="OST-HTH/LOTUS_dom"/>
</dbReference>
<proteinExistence type="predicted"/>
<reference evidence="3 4" key="1">
    <citation type="submission" date="2019-12" db="EMBL/GenBank/DDBJ databases">
        <title>Comparative genomics gives insights into the taxonomy of the Azoarcus-Aromatoleum group and reveals separate origins of nif in the plant-associated Azoarcus and non-plant-associated Aromatoleum sub-groups.</title>
        <authorList>
            <person name="Lafos M."/>
            <person name="Maluk M."/>
            <person name="Batista M."/>
            <person name="Junghare M."/>
            <person name="Carmona M."/>
            <person name="Faoro H."/>
            <person name="Cruz L.M."/>
            <person name="Battistoni F."/>
            <person name="De Souza E."/>
            <person name="Pedrosa F."/>
            <person name="Chen W.-M."/>
            <person name="Poole P.S."/>
            <person name="Dixon R.A."/>
            <person name="James E.K."/>
        </authorList>
    </citation>
    <scope>NUCLEOTIDE SEQUENCE [LARGE SCALE GENOMIC DNA]</scope>
    <source>
        <strain evidence="3 4">T</strain>
    </source>
</reference>
<name>A0ABX1NB07_9RHOO</name>
<organism evidence="3 4">
    <name type="scientific">Aromatoleum toluolicum</name>
    <dbReference type="NCBI Taxonomy" id="90060"/>
    <lineage>
        <taxon>Bacteria</taxon>
        <taxon>Pseudomonadati</taxon>
        <taxon>Pseudomonadota</taxon>
        <taxon>Betaproteobacteria</taxon>
        <taxon>Rhodocyclales</taxon>
        <taxon>Rhodocyclaceae</taxon>
        <taxon>Aromatoleum</taxon>
    </lineage>
</organism>
<evidence type="ECO:0000256" key="1">
    <source>
        <dbReference type="SAM" id="MobiDB-lite"/>
    </source>
</evidence>
<dbReference type="EMBL" id="WTVS01000004">
    <property type="protein sequence ID" value="NMF96452.1"/>
    <property type="molecule type" value="Genomic_DNA"/>
</dbReference>
<evidence type="ECO:0000259" key="2">
    <source>
        <dbReference type="Pfam" id="PF12872"/>
    </source>
</evidence>
<sequence>MSQPREARGIPSVEGLHQQSKKTLGQVMGELTENVLMPNSPAADEVGEDDDPGDFDEIRFRTRFNIEVPVEHHEDTLVALRALVDLRNELVHHFLEKHDIWTESGCVEAQAYLDACYEQVDERYMELHAWAKSSVEAREYMASLMQTPEFMDFILHGILPAGAGVEWECSTIVKLLRKAETALAQDNWTSLSDAIASIQKEHPEHTPRRYGCSSWRQVLHESRQFLVRKERTDPNRSTKIWYRSEDK</sequence>